<keyword evidence="1" id="KW-1133">Transmembrane helix</keyword>
<evidence type="ECO:0000256" key="1">
    <source>
        <dbReference type="SAM" id="Phobius"/>
    </source>
</evidence>
<keyword evidence="1" id="KW-0812">Transmembrane</keyword>
<organism evidence="2">
    <name type="scientific">human gut metagenome</name>
    <dbReference type="NCBI Taxonomy" id="408170"/>
    <lineage>
        <taxon>unclassified sequences</taxon>
        <taxon>metagenomes</taxon>
        <taxon>organismal metagenomes</taxon>
    </lineage>
</organism>
<sequence>SDWTRLLIAVLLCFGLQFGHLITYFKPADRLYLLGNDQMVSRDYLQQAVNVSFVFAILWQLVAISLILPILFKMQLLTAVKLVSLSLFLLSYKYSLLLLAREKLLMKPRLFIN</sequence>
<feature type="transmembrane region" description="Helical" evidence="1">
    <location>
        <begin position="78"/>
        <end position="100"/>
    </location>
</feature>
<protein>
    <submittedName>
        <fullName evidence="2">Uncharacterized protein</fullName>
    </submittedName>
</protein>
<comment type="caution">
    <text evidence="2">The sequence shown here is derived from an EMBL/GenBank/DDBJ whole genome shotgun (WGS) entry which is preliminary data.</text>
</comment>
<keyword evidence="1" id="KW-0472">Membrane</keyword>
<feature type="non-terminal residue" evidence="2">
    <location>
        <position position="113"/>
    </location>
</feature>
<dbReference type="EMBL" id="AZMM01007122">
    <property type="protein sequence ID" value="ETJ38861.1"/>
    <property type="molecule type" value="Genomic_DNA"/>
</dbReference>
<proteinExistence type="predicted"/>
<feature type="transmembrane region" description="Helical" evidence="1">
    <location>
        <begin position="48"/>
        <end position="72"/>
    </location>
</feature>
<evidence type="ECO:0000313" key="2">
    <source>
        <dbReference type="EMBL" id="ETJ38861.1"/>
    </source>
</evidence>
<reference evidence="2" key="1">
    <citation type="submission" date="2013-12" db="EMBL/GenBank/DDBJ databases">
        <title>A Varibaculum cambriense genome reconstructed from a premature infant gut community with otherwise low bacterial novelty that shifts toward anaerobic metabolism during the third week of life.</title>
        <authorList>
            <person name="Brown C.T."/>
            <person name="Sharon I."/>
            <person name="Thomas B.C."/>
            <person name="Castelle C.J."/>
            <person name="Morowitz M.J."/>
            <person name="Banfield J.F."/>
        </authorList>
    </citation>
    <scope>NUCLEOTIDE SEQUENCE</scope>
</reference>
<accession>W1Y936</accession>
<dbReference type="Pfam" id="PF05975">
    <property type="entry name" value="EcsB"/>
    <property type="match status" value="1"/>
</dbReference>
<gene>
    <name evidence="2" type="ORF">Q604_UNBC07122G0001</name>
</gene>
<dbReference type="AlphaFoldDB" id="W1Y936"/>
<name>W1Y936_9ZZZZ</name>
<dbReference type="InterPro" id="IPR010288">
    <property type="entry name" value="EcsB_ABC"/>
</dbReference>
<feature type="non-terminal residue" evidence="2">
    <location>
        <position position="1"/>
    </location>
</feature>
<dbReference type="GO" id="GO:0016020">
    <property type="term" value="C:membrane"/>
    <property type="evidence" value="ECO:0007669"/>
    <property type="project" value="InterPro"/>
</dbReference>
<feature type="transmembrane region" description="Helical" evidence="1">
    <location>
        <begin position="6"/>
        <end position="27"/>
    </location>
</feature>